<name>A0A8X6XBK4_9ARAC</name>
<dbReference type="OrthoDB" id="7999790at2759"/>
<gene>
    <name evidence="1" type="ORF">TNIN_8541</name>
</gene>
<organism evidence="1 2">
    <name type="scientific">Trichonephila inaurata madagascariensis</name>
    <dbReference type="NCBI Taxonomy" id="2747483"/>
    <lineage>
        <taxon>Eukaryota</taxon>
        <taxon>Metazoa</taxon>
        <taxon>Ecdysozoa</taxon>
        <taxon>Arthropoda</taxon>
        <taxon>Chelicerata</taxon>
        <taxon>Arachnida</taxon>
        <taxon>Araneae</taxon>
        <taxon>Araneomorphae</taxon>
        <taxon>Entelegynae</taxon>
        <taxon>Araneoidea</taxon>
        <taxon>Nephilidae</taxon>
        <taxon>Trichonephila</taxon>
        <taxon>Trichonephila inaurata</taxon>
    </lineage>
</organism>
<accession>A0A8X6XBK4</accession>
<evidence type="ECO:0000313" key="2">
    <source>
        <dbReference type="Proteomes" id="UP000886998"/>
    </source>
</evidence>
<evidence type="ECO:0000313" key="1">
    <source>
        <dbReference type="EMBL" id="GFY50214.1"/>
    </source>
</evidence>
<comment type="caution">
    <text evidence="1">The sequence shown here is derived from an EMBL/GenBank/DDBJ whole genome shotgun (WGS) entry which is preliminary data.</text>
</comment>
<proteinExistence type="predicted"/>
<dbReference type="Proteomes" id="UP000886998">
    <property type="component" value="Unassembled WGS sequence"/>
</dbReference>
<dbReference type="AlphaFoldDB" id="A0A8X6XBK4"/>
<protein>
    <submittedName>
        <fullName evidence="1">Uncharacterized protein</fullName>
    </submittedName>
</protein>
<dbReference type="EMBL" id="BMAV01007361">
    <property type="protein sequence ID" value="GFY50214.1"/>
    <property type="molecule type" value="Genomic_DNA"/>
</dbReference>
<keyword evidence="2" id="KW-1185">Reference proteome</keyword>
<sequence length="105" mass="11871">MKTKRESLTCCNITSNNESPVLTYQQYASSLTSNANIPSISVFCVCGTAELVRIMECCQIAYRSYLKPGEPKILHQPLIDRKYIISPPLHVKLNFMEKFVKALSL</sequence>
<reference evidence="1" key="1">
    <citation type="submission" date="2020-08" db="EMBL/GenBank/DDBJ databases">
        <title>Multicomponent nature underlies the extraordinary mechanical properties of spider dragline silk.</title>
        <authorList>
            <person name="Kono N."/>
            <person name="Nakamura H."/>
            <person name="Mori M."/>
            <person name="Yoshida Y."/>
            <person name="Ohtoshi R."/>
            <person name="Malay A.D."/>
            <person name="Moran D.A.P."/>
            <person name="Tomita M."/>
            <person name="Numata K."/>
            <person name="Arakawa K."/>
        </authorList>
    </citation>
    <scope>NUCLEOTIDE SEQUENCE</scope>
</reference>